<organism evidence="2 3">
    <name type="scientific">Ananas comosus</name>
    <name type="common">Pineapple</name>
    <name type="synonym">Ananas ananas</name>
    <dbReference type="NCBI Taxonomy" id="4615"/>
    <lineage>
        <taxon>Eukaryota</taxon>
        <taxon>Viridiplantae</taxon>
        <taxon>Streptophyta</taxon>
        <taxon>Embryophyta</taxon>
        <taxon>Tracheophyta</taxon>
        <taxon>Spermatophyta</taxon>
        <taxon>Magnoliopsida</taxon>
        <taxon>Liliopsida</taxon>
        <taxon>Poales</taxon>
        <taxon>Bromeliaceae</taxon>
        <taxon>Bromelioideae</taxon>
        <taxon>Ananas</taxon>
    </lineage>
</organism>
<evidence type="ECO:0000313" key="4">
    <source>
        <dbReference type="Proteomes" id="UP000515123"/>
    </source>
</evidence>
<evidence type="ECO:0000313" key="3">
    <source>
        <dbReference type="Proteomes" id="UP000092600"/>
    </source>
</evidence>
<evidence type="ECO:0000313" key="5">
    <source>
        <dbReference type="RefSeq" id="XP_020113417.1"/>
    </source>
</evidence>
<feature type="region of interest" description="Disordered" evidence="1">
    <location>
        <begin position="23"/>
        <end position="195"/>
    </location>
</feature>
<dbReference type="PANTHER" id="PTHR34555">
    <property type="entry name" value="INTEGRAL MEMBRANE HEMOLYSIN-III-LIKE PROTEIN"/>
    <property type="match status" value="1"/>
</dbReference>
<accession>A0A199US35</accession>
<evidence type="ECO:0000313" key="2">
    <source>
        <dbReference type="EMBL" id="OAY67440.1"/>
    </source>
</evidence>
<feature type="compositionally biased region" description="Basic residues" evidence="1">
    <location>
        <begin position="285"/>
        <end position="295"/>
    </location>
</feature>
<feature type="region of interest" description="Disordered" evidence="1">
    <location>
        <begin position="276"/>
        <end position="295"/>
    </location>
</feature>
<evidence type="ECO:0000313" key="7">
    <source>
        <dbReference type="RefSeq" id="XP_020113419.1"/>
    </source>
</evidence>
<sequence length="295" mass="33021">MAAGEKQHATLLKKGALQDLLNESKNTITSQENSPLTKDNKELNSDSEKIPGTKRHQPENSTPHTLVYVRRKVENEHGKKNTRSNVESVESLGLSKVEEGGIKEQNVQKNQSGEHKSPSCPNHPLGKPTKVDEDGVKEQNVRKNPSDEPTLPSCPDHPLEKPNTGLAASEPNKSTSTTGNPPLADSQRPSNQDWEERFSRLQKFLKSRDQSSQEDYIRMLRSLSAVGRSRHAVELEKRAIHLLLEEGKELHRMEVLNVLGKVSPKDYSPVFTQNASALQSYSRSEKKRTSHYPSQ</sequence>
<dbReference type="OrthoDB" id="1925139at2759"/>
<reference evidence="5 6" key="2">
    <citation type="submission" date="2025-04" db="UniProtKB">
        <authorList>
            <consortium name="RefSeq"/>
        </authorList>
    </citation>
    <scope>IDENTIFICATION</scope>
    <source>
        <tissue evidence="5 6">Leaf</tissue>
    </source>
</reference>
<dbReference type="Proteomes" id="UP000092600">
    <property type="component" value="Unassembled WGS sequence"/>
</dbReference>
<dbReference type="GeneID" id="109727659"/>
<dbReference type="EMBL" id="LSRQ01005554">
    <property type="protein sequence ID" value="OAY67440.1"/>
    <property type="molecule type" value="Genomic_DNA"/>
</dbReference>
<dbReference type="AlphaFoldDB" id="A0A199US35"/>
<dbReference type="RefSeq" id="XP_020113417.1">
    <property type="nucleotide sequence ID" value="XM_020257828.1"/>
</dbReference>
<feature type="compositionally biased region" description="Basic and acidic residues" evidence="1">
    <location>
        <begin position="129"/>
        <end position="146"/>
    </location>
</feature>
<dbReference type="RefSeq" id="XP_020113419.1">
    <property type="nucleotide sequence ID" value="XM_020257830.1"/>
</dbReference>
<proteinExistence type="predicted"/>
<reference evidence="2 3" key="1">
    <citation type="journal article" date="2016" name="DNA Res.">
        <title>The draft genome of MD-2 pineapple using hybrid error correction of long reads.</title>
        <authorList>
            <person name="Redwan R.M."/>
            <person name="Saidin A."/>
            <person name="Kumar S.V."/>
        </authorList>
    </citation>
    <scope>NUCLEOTIDE SEQUENCE [LARGE SCALE GENOMIC DNA]</scope>
    <source>
        <strain evidence="3">cv. MD2</strain>
        <tissue evidence="2">Leaf</tissue>
    </source>
</reference>
<feature type="compositionally biased region" description="Polar residues" evidence="1">
    <location>
        <begin position="171"/>
        <end position="180"/>
    </location>
</feature>
<keyword evidence="4" id="KW-1185">Reference proteome</keyword>
<dbReference type="Proteomes" id="UP000515123">
    <property type="component" value="Linkage group 22"/>
</dbReference>
<feature type="compositionally biased region" description="Polar residues" evidence="1">
    <location>
        <begin position="23"/>
        <end position="37"/>
    </location>
</feature>
<protein>
    <submittedName>
        <fullName evidence="5 6">Uncharacterized protein LOC109727659</fullName>
    </submittedName>
</protein>
<dbReference type="PANTHER" id="PTHR34555:SF1">
    <property type="entry name" value="INTEGRAL MEMBRANE HEMOLYSIN-III-LIKE PROTEIN"/>
    <property type="match status" value="1"/>
</dbReference>
<dbReference type="RefSeq" id="XP_020113418.1">
    <property type="nucleotide sequence ID" value="XM_020257829.1"/>
</dbReference>
<feature type="compositionally biased region" description="Basic and acidic residues" evidence="1">
    <location>
        <begin position="38"/>
        <end position="51"/>
    </location>
</feature>
<evidence type="ECO:0000256" key="1">
    <source>
        <dbReference type="SAM" id="MobiDB-lite"/>
    </source>
</evidence>
<evidence type="ECO:0000313" key="6">
    <source>
        <dbReference type="RefSeq" id="XP_020113418.1"/>
    </source>
</evidence>
<name>A0A199US35_ANACO</name>
<gene>
    <name evidence="5 6 7" type="primary">LOC109727659</name>
    <name evidence="2" type="ORF">ACMD2_06688</name>
</gene>
<dbReference type="STRING" id="4615.A0A199US35"/>